<sequence length="182" mass="20761">MKKLSLTIAIVFILVGCSHFPSSVKITVGEQEDSTSNSELTYKDKQKEIVDFINEDMNEIASYEKKANEALAKVSGENFRNDKELHTVLTNEVLPEYEKAIEKAKSLEVTTDELNPIKEEILGVLDIYYKALLLEKEALEKNDAKLIEQSNAMVDDYLNALSDYHKNMETLAEKYGIDYQRE</sequence>
<dbReference type="RefSeq" id="WP_307346750.1">
    <property type="nucleotide sequence ID" value="NZ_JAUSUD010000039.1"/>
</dbReference>
<dbReference type="PROSITE" id="PS51257">
    <property type="entry name" value="PROKAR_LIPOPROTEIN"/>
    <property type="match status" value="1"/>
</dbReference>
<keyword evidence="2" id="KW-1185">Reference proteome</keyword>
<protein>
    <recommendedName>
        <fullName evidence="3">Lipoprotein</fullName>
    </recommendedName>
</protein>
<evidence type="ECO:0008006" key="3">
    <source>
        <dbReference type="Google" id="ProtNLM"/>
    </source>
</evidence>
<dbReference type="EMBL" id="JAUSUD010000039">
    <property type="protein sequence ID" value="MDQ0233429.1"/>
    <property type="molecule type" value="Genomic_DNA"/>
</dbReference>
<organism evidence="1 2">
    <name type="scientific">Metabacillus malikii</name>
    <dbReference type="NCBI Taxonomy" id="1504265"/>
    <lineage>
        <taxon>Bacteria</taxon>
        <taxon>Bacillati</taxon>
        <taxon>Bacillota</taxon>
        <taxon>Bacilli</taxon>
        <taxon>Bacillales</taxon>
        <taxon>Bacillaceae</taxon>
        <taxon>Metabacillus</taxon>
    </lineage>
</organism>
<accession>A0ABT9ZME7</accession>
<gene>
    <name evidence="1" type="ORF">J2S19_004776</name>
</gene>
<evidence type="ECO:0000313" key="1">
    <source>
        <dbReference type="EMBL" id="MDQ0233429.1"/>
    </source>
</evidence>
<evidence type="ECO:0000313" key="2">
    <source>
        <dbReference type="Proteomes" id="UP001234495"/>
    </source>
</evidence>
<proteinExistence type="predicted"/>
<reference evidence="1 2" key="1">
    <citation type="submission" date="2023-07" db="EMBL/GenBank/DDBJ databases">
        <title>Genomic Encyclopedia of Type Strains, Phase IV (KMG-IV): sequencing the most valuable type-strain genomes for metagenomic binning, comparative biology and taxonomic classification.</title>
        <authorList>
            <person name="Goeker M."/>
        </authorList>
    </citation>
    <scope>NUCLEOTIDE SEQUENCE [LARGE SCALE GENOMIC DNA]</scope>
    <source>
        <strain evidence="1 2">DSM 29005</strain>
    </source>
</reference>
<dbReference type="Proteomes" id="UP001234495">
    <property type="component" value="Unassembled WGS sequence"/>
</dbReference>
<name>A0ABT9ZME7_9BACI</name>
<comment type="caution">
    <text evidence="1">The sequence shown here is derived from an EMBL/GenBank/DDBJ whole genome shotgun (WGS) entry which is preliminary data.</text>
</comment>